<evidence type="ECO:0000313" key="4">
    <source>
        <dbReference type="EMBL" id="RJP73892.1"/>
    </source>
</evidence>
<evidence type="ECO:0000259" key="3">
    <source>
        <dbReference type="Pfam" id="PF13488"/>
    </source>
</evidence>
<dbReference type="Pfam" id="PF13488">
    <property type="entry name" value="Gly-zipper_Omp"/>
    <property type="match status" value="1"/>
</dbReference>
<sequence length="143" mass="14617">MKRNITVISLALFLAALVVGCTTTEKGAIAGGALGAGTGAVIGHQSGRGIEGAVIGGAVGAISGGLIGHELDKSKQQTSPPAATSSPSRESTSGVYSGGGDYYEGEYNAEGRKWVPEREETRVYTSPDGTTYEKTVIVPGHYE</sequence>
<dbReference type="Proteomes" id="UP000285961">
    <property type="component" value="Unassembled WGS sequence"/>
</dbReference>
<feature type="compositionally biased region" description="Low complexity" evidence="1">
    <location>
        <begin position="78"/>
        <end position="95"/>
    </location>
</feature>
<proteinExistence type="predicted"/>
<name>A0A419F600_9BACT</name>
<comment type="caution">
    <text evidence="4">The sequence shown here is derived from an EMBL/GenBank/DDBJ whole genome shotgun (WGS) entry which is preliminary data.</text>
</comment>
<accession>A0A419F600</accession>
<organism evidence="4 5">
    <name type="scientific">Candidatus Abyssobacteria bacterium SURF_17</name>
    <dbReference type="NCBI Taxonomy" id="2093361"/>
    <lineage>
        <taxon>Bacteria</taxon>
        <taxon>Pseudomonadati</taxon>
        <taxon>Candidatus Hydrogenedentota</taxon>
        <taxon>Candidatus Abyssobacteria</taxon>
    </lineage>
</organism>
<dbReference type="InterPro" id="IPR039567">
    <property type="entry name" value="Gly-zipper"/>
</dbReference>
<reference evidence="4 5" key="1">
    <citation type="journal article" date="2017" name="ISME J.">
        <title>Energy and carbon metabolisms in a deep terrestrial subsurface fluid microbial community.</title>
        <authorList>
            <person name="Momper L."/>
            <person name="Jungbluth S.P."/>
            <person name="Lee M.D."/>
            <person name="Amend J.P."/>
        </authorList>
    </citation>
    <scope>NUCLEOTIDE SEQUENCE [LARGE SCALE GENOMIC DNA]</scope>
    <source>
        <strain evidence="4">SURF_17</strain>
    </source>
</reference>
<protein>
    <recommendedName>
        <fullName evidence="3">Glycine zipper domain-containing protein</fullName>
    </recommendedName>
</protein>
<feature type="domain" description="Glycine zipper" evidence="3">
    <location>
        <begin position="31"/>
        <end position="73"/>
    </location>
</feature>
<evidence type="ECO:0000256" key="2">
    <source>
        <dbReference type="SAM" id="SignalP"/>
    </source>
</evidence>
<feature type="signal peptide" evidence="2">
    <location>
        <begin position="1"/>
        <end position="20"/>
    </location>
</feature>
<dbReference type="PROSITE" id="PS51257">
    <property type="entry name" value="PROKAR_LIPOPROTEIN"/>
    <property type="match status" value="1"/>
</dbReference>
<dbReference type="AlphaFoldDB" id="A0A419F600"/>
<evidence type="ECO:0000313" key="5">
    <source>
        <dbReference type="Proteomes" id="UP000285961"/>
    </source>
</evidence>
<keyword evidence="2" id="KW-0732">Signal</keyword>
<feature type="chain" id="PRO_5019330589" description="Glycine zipper domain-containing protein" evidence="2">
    <location>
        <begin position="21"/>
        <end position="143"/>
    </location>
</feature>
<dbReference type="EMBL" id="QZKI01000022">
    <property type="protein sequence ID" value="RJP73892.1"/>
    <property type="molecule type" value="Genomic_DNA"/>
</dbReference>
<gene>
    <name evidence="4" type="ORF">C4532_03450</name>
</gene>
<feature type="compositionally biased region" description="Polar residues" evidence="1">
    <location>
        <begin position="123"/>
        <end position="133"/>
    </location>
</feature>
<feature type="region of interest" description="Disordered" evidence="1">
    <location>
        <begin position="69"/>
        <end position="103"/>
    </location>
</feature>
<feature type="region of interest" description="Disordered" evidence="1">
    <location>
        <begin position="119"/>
        <end position="143"/>
    </location>
</feature>
<evidence type="ECO:0000256" key="1">
    <source>
        <dbReference type="SAM" id="MobiDB-lite"/>
    </source>
</evidence>